<dbReference type="GO" id="GO:0006018">
    <property type="term" value="P:2-deoxyribose 1-phosphate catabolic process"/>
    <property type="evidence" value="ECO:0007669"/>
    <property type="project" value="UniProtKB-UniRule"/>
</dbReference>
<dbReference type="Pfam" id="PF01676">
    <property type="entry name" value="Metalloenzyme"/>
    <property type="match status" value="1"/>
</dbReference>
<dbReference type="GO" id="GO:0009117">
    <property type="term" value="P:nucleotide metabolic process"/>
    <property type="evidence" value="ECO:0007669"/>
    <property type="project" value="UniProtKB-UniRule"/>
</dbReference>
<dbReference type="SUPFAM" id="SSF53649">
    <property type="entry name" value="Alkaline phosphatase-like"/>
    <property type="match status" value="1"/>
</dbReference>
<feature type="binding site" evidence="6">
    <location>
        <position position="11"/>
    </location>
    <ligand>
        <name>Mn(2+)</name>
        <dbReference type="ChEBI" id="CHEBI:29035"/>
        <label>1</label>
    </ligand>
</feature>
<dbReference type="UniPathway" id="UPA00087">
    <property type="reaction ID" value="UER00173"/>
</dbReference>
<evidence type="ECO:0000256" key="1">
    <source>
        <dbReference type="ARBA" id="ARBA00010373"/>
    </source>
</evidence>
<feature type="binding site" evidence="6">
    <location>
        <position position="283"/>
    </location>
    <ligand>
        <name>Mn(2+)</name>
        <dbReference type="ChEBI" id="CHEBI:29035"/>
        <label>2</label>
    </ligand>
</feature>
<dbReference type="SUPFAM" id="SSF143856">
    <property type="entry name" value="DeoB insert domain-like"/>
    <property type="match status" value="1"/>
</dbReference>
<dbReference type="Gene3D" id="3.40.720.10">
    <property type="entry name" value="Alkaline Phosphatase, subunit A"/>
    <property type="match status" value="1"/>
</dbReference>
<sequence length="391" mass="42841">MINNVTLIVLDSVGIGELPDANKYGDEGSNTLGNIIKKTKGVKLNNLNNLGLGAIEGVEGLDSINNIIGSYGRLAESSAGKDTTTGHWEIGGIILKEPFPTFPDGFPEELILKYEMLIGTKTLGNKVASGTVIIDELGEEHMKTGYPIIYTSADSVFQIAAHEDIIPINRLYEICEIARGILKDKYAVGRVIARPFIGRPGAFSRTSNRKDFSLKPVDKTMLDFIKEAGMEVMAVGKIEDIYSGQGITRSIHTSDNMDGIDKTIEFMKEHKKGLIFTNLVDFDMKYGHRNDAEGYARALEEFDNRLPEIIENLSDDEVLMITADHGCDPTTASTDHSREYVPILIYGKMIKNGVNLGTRKTFADIGATIMNLLGLEGLNNGESFASLILKN</sequence>
<accession>A0A1H3KBZ3</accession>
<name>A0A1H3KBZ3_9FIRM</name>
<proteinExistence type="inferred from homology"/>
<feature type="binding site" evidence="6">
    <location>
        <position position="324"/>
    </location>
    <ligand>
        <name>Mn(2+)</name>
        <dbReference type="ChEBI" id="CHEBI:29035"/>
        <label>1</label>
    </ligand>
</feature>
<dbReference type="AlphaFoldDB" id="A0A1H3KBZ3"/>
<keyword evidence="5 6" id="KW-0413">Isomerase</keyword>
<comment type="subcellular location">
    <subcellularLocation>
        <location evidence="6">Cytoplasm</location>
    </subcellularLocation>
</comment>
<comment type="catalytic activity">
    <reaction evidence="6">
        <text>alpha-D-ribose 1-phosphate = D-ribose 5-phosphate</text>
        <dbReference type="Rhea" id="RHEA:18793"/>
        <dbReference type="ChEBI" id="CHEBI:57720"/>
        <dbReference type="ChEBI" id="CHEBI:78346"/>
        <dbReference type="EC" id="5.4.2.7"/>
    </reaction>
</comment>
<dbReference type="PANTHER" id="PTHR21110:SF0">
    <property type="entry name" value="PHOSPHOPENTOMUTASE"/>
    <property type="match status" value="1"/>
</dbReference>
<evidence type="ECO:0000256" key="2">
    <source>
        <dbReference type="ARBA" id="ARBA00022490"/>
    </source>
</evidence>
<dbReference type="GO" id="GO:0043094">
    <property type="term" value="P:metabolic compound salvage"/>
    <property type="evidence" value="ECO:0007669"/>
    <property type="project" value="UniProtKB-UniRule"/>
</dbReference>
<dbReference type="STRING" id="415015.SAMN05660462_00195"/>
<feature type="binding site" evidence="6">
    <location>
        <position position="336"/>
    </location>
    <ligand>
        <name>Mn(2+)</name>
        <dbReference type="ChEBI" id="CHEBI:29035"/>
        <label>2</label>
    </ligand>
</feature>
<feature type="domain" description="Metalloenzyme" evidence="8">
    <location>
        <begin position="4"/>
        <end position="376"/>
    </location>
</feature>
<dbReference type="FunFam" id="3.30.70.1250:FF:000001">
    <property type="entry name" value="Phosphopentomutase"/>
    <property type="match status" value="1"/>
</dbReference>
<dbReference type="GO" id="GO:0008973">
    <property type="term" value="F:phosphopentomutase activity"/>
    <property type="evidence" value="ECO:0007669"/>
    <property type="project" value="UniProtKB-UniRule"/>
</dbReference>
<comment type="cofactor">
    <cofactor evidence="6">
        <name>Mn(2+)</name>
        <dbReference type="ChEBI" id="CHEBI:29035"/>
    </cofactor>
    <text evidence="6">Binds 2 manganese ions.</text>
</comment>
<feature type="binding site" evidence="6">
    <location>
        <position position="325"/>
    </location>
    <ligand>
        <name>Mn(2+)</name>
        <dbReference type="ChEBI" id="CHEBI:29035"/>
        <label>1</label>
    </ligand>
</feature>
<evidence type="ECO:0000256" key="3">
    <source>
        <dbReference type="ARBA" id="ARBA00022723"/>
    </source>
</evidence>
<comment type="function">
    <text evidence="6">Isomerase that catalyzes the conversion of deoxy-ribose 1-phosphate (dRib-1-P) and ribose 1-phosphate (Rib-1-P) to deoxy-ribose 5-phosphate (dRib-5-P) and ribose 5-phosphate (Rib-5-P), respectively.</text>
</comment>
<dbReference type="HAMAP" id="MF_00740">
    <property type="entry name" value="Phosphopentomut"/>
    <property type="match status" value="1"/>
</dbReference>
<dbReference type="InterPro" id="IPR006124">
    <property type="entry name" value="Metalloenzyme"/>
</dbReference>
<dbReference type="GO" id="GO:0030145">
    <property type="term" value="F:manganese ion binding"/>
    <property type="evidence" value="ECO:0007669"/>
    <property type="project" value="UniProtKB-UniRule"/>
</dbReference>
<dbReference type="NCBIfam" id="NF003766">
    <property type="entry name" value="PRK05362.1"/>
    <property type="match status" value="1"/>
</dbReference>
<feature type="binding site" evidence="6">
    <location>
        <position position="288"/>
    </location>
    <ligand>
        <name>Mn(2+)</name>
        <dbReference type="ChEBI" id="CHEBI:29035"/>
        <label>2</label>
    </ligand>
</feature>
<organism evidence="9 10">
    <name type="scientific">Proteiniborus ethanoligenes</name>
    <dbReference type="NCBI Taxonomy" id="415015"/>
    <lineage>
        <taxon>Bacteria</taxon>
        <taxon>Bacillati</taxon>
        <taxon>Bacillota</taxon>
        <taxon>Clostridia</taxon>
        <taxon>Eubacteriales</taxon>
        <taxon>Proteiniborus</taxon>
    </lineage>
</organism>
<comment type="catalytic activity">
    <reaction evidence="6">
        <text>2-deoxy-alpha-D-ribose 1-phosphate = 2-deoxy-D-ribose 5-phosphate</text>
        <dbReference type="Rhea" id="RHEA:27658"/>
        <dbReference type="ChEBI" id="CHEBI:57259"/>
        <dbReference type="ChEBI" id="CHEBI:62877"/>
        <dbReference type="EC" id="5.4.2.7"/>
    </reaction>
</comment>
<keyword evidence="2 6" id="KW-0963">Cytoplasm</keyword>
<evidence type="ECO:0000256" key="7">
    <source>
        <dbReference type="NCBIfam" id="TIGR01696"/>
    </source>
</evidence>
<dbReference type="EMBL" id="FNQE01000001">
    <property type="protein sequence ID" value="SDY49118.1"/>
    <property type="molecule type" value="Genomic_DNA"/>
</dbReference>
<evidence type="ECO:0000259" key="8">
    <source>
        <dbReference type="Pfam" id="PF01676"/>
    </source>
</evidence>
<dbReference type="GO" id="GO:0006015">
    <property type="term" value="P:5-phosphoribose 1-diphosphate biosynthetic process"/>
    <property type="evidence" value="ECO:0007669"/>
    <property type="project" value="UniProtKB-UniPathway"/>
</dbReference>
<evidence type="ECO:0000256" key="5">
    <source>
        <dbReference type="ARBA" id="ARBA00023235"/>
    </source>
</evidence>
<dbReference type="CDD" id="cd16009">
    <property type="entry name" value="PPM"/>
    <property type="match status" value="1"/>
</dbReference>
<evidence type="ECO:0000256" key="4">
    <source>
        <dbReference type="ARBA" id="ARBA00023211"/>
    </source>
</evidence>
<comment type="pathway">
    <text evidence="6">Carbohydrate degradation; 2-deoxy-D-ribose 1-phosphate degradation; D-glyceraldehyde 3-phosphate and acetaldehyde from 2-deoxy-alpha-D-ribose 1-phosphate: step 1/2.</text>
</comment>
<dbReference type="PIRSF" id="PIRSF001491">
    <property type="entry name" value="Ppentomutase"/>
    <property type="match status" value="1"/>
</dbReference>
<dbReference type="OrthoDB" id="9769930at2"/>
<gene>
    <name evidence="6" type="primary">deoB</name>
    <name evidence="9" type="ORF">SAMN05660462_00195</name>
</gene>
<keyword evidence="4 6" id="KW-0464">Manganese</keyword>
<dbReference type="InterPro" id="IPR024052">
    <property type="entry name" value="Phosphopentomutase_DeoB_cap_sf"/>
</dbReference>
<protein>
    <recommendedName>
        <fullName evidence="6 7">Phosphopentomutase</fullName>
        <ecNumber evidence="6 7">5.4.2.7</ecNumber>
    </recommendedName>
    <alternativeName>
        <fullName evidence="6">Phosphodeoxyribomutase</fullName>
    </alternativeName>
</protein>
<keyword evidence="10" id="KW-1185">Reference proteome</keyword>
<evidence type="ECO:0000313" key="9">
    <source>
        <dbReference type="EMBL" id="SDY49118.1"/>
    </source>
</evidence>
<reference evidence="9 10" key="1">
    <citation type="submission" date="2016-10" db="EMBL/GenBank/DDBJ databases">
        <authorList>
            <person name="de Groot N.N."/>
        </authorList>
    </citation>
    <scope>NUCLEOTIDE SEQUENCE [LARGE SCALE GENOMIC DNA]</scope>
    <source>
        <strain evidence="9 10">DSM 21650</strain>
    </source>
</reference>
<dbReference type="NCBIfam" id="TIGR01696">
    <property type="entry name" value="deoB"/>
    <property type="match status" value="1"/>
</dbReference>
<evidence type="ECO:0000256" key="6">
    <source>
        <dbReference type="HAMAP-Rule" id="MF_00740"/>
    </source>
</evidence>
<dbReference type="GO" id="GO:0000287">
    <property type="term" value="F:magnesium ion binding"/>
    <property type="evidence" value="ECO:0007669"/>
    <property type="project" value="UniProtKB-UniRule"/>
</dbReference>
<dbReference type="GO" id="GO:0005829">
    <property type="term" value="C:cytosol"/>
    <property type="evidence" value="ECO:0007669"/>
    <property type="project" value="TreeGrafter"/>
</dbReference>
<dbReference type="EC" id="5.4.2.7" evidence="6 7"/>
<dbReference type="Gene3D" id="3.30.70.1250">
    <property type="entry name" value="Phosphopentomutase"/>
    <property type="match status" value="1"/>
</dbReference>
<comment type="similarity">
    <text evidence="1 6">Belongs to the phosphopentomutase family.</text>
</comment>
<dbReference type="InterPro" id="IPR010045">
    <property type="entry name" value="DeoB"/>
</dbReference>
<dbReference type="InterPro" id="IPR017850">
    <property type="entry name" value="Alkaline_phosphatase_core_sf"/>
</dbReference>
<dbReference type="PANTHER" id="PTHR21110">
    <property type="entry name" value="PHOSPHOPENTOMUTASE"/>
    <property type="match status" value="1"/>
</dbReference>
<keyword evidence="3 6" id="KW-0479">Metal-binding</keyword>
<dbReference type="Proteomes" id="UP000198625">
    <property type="component" value="Unassembled WGS sequence"/>
</dbReference>
<evidence type="ECO:0000313" key="10">
    <source>
        <dbReference type="Proteomes" id="UP000198625"/>
    </source>
</evidence>